<organism evidence="10 11">
    <name type="scientific">Plantibacter elymi</name>
    <name type="common">nom. nud.</name>
    <dbReference type="NCBI Taxonomy" id="199708"/>
    <lineage>
        <taxon>Bacteria</taxon>
        <taxon>Bacillati</taxon>
        <taxon>Actinomycetota</taxon>
        <taxon>Actinomycetes</taxon>
        <taxon>Micrococcales</taxon>
        <taxon>Microbacteriaceae</taxon>
        <taxon>Plantibacter</taxon>
    </lineage>
</organism>
<keyword evidence="5 8" id="KW-1133">Transmembrane helix</keyword>
<accession>A0ABY1R727</accession>
<reference evidence="10 11" key="1">
    <citation type="submission" date="2017-04" db="EMBL/GenBank/DDBJ databases">
        <authorList>
            <person name="Varghese N."/>
            <person name="Submissions S."/>
        </authorList>
    </citation>
    <scope>NUCLEOTIDE SEQUENCE [LARGE SCALE GENOMIC DNA]</scope>
    <source>
        <strain evidence="10 11">VKM Ac-1784</strain>
    </source>
</reference>
<gene>
    <name evidence="10" type="ORF">SAMN06295909_0092</name>
</gene>
<evidence type="ECO:0000256" key="6">
    <source>
        <dbReference type="ARBA" id="ARBA00023118"/>
    </source>
</evidence>
<dbReference type="Pfam" id="PF18967">
    <property type="entry name" value="PycTM"/>
    <property type="match status" value="1"/>
</dbReference>
<evidence type="ECO:0000256" key="5">
    <source>
        <dbReference type="ARBA" id="ARBA00022989"/>
    </source>
</evidence>
<evidence type="ECO:0000256" key="4">
    <source>
        <dbReference type="ARBA" id="ARBA00022741"/>
    </source>
</evidence>
<keyword evidence="6" id="KW-0051">Antiviral defense</keyword>
<feature type="transmembrane region" description="Helical" evidence="8">
    <location>
        <begin position="152"/>
        <end position="177"/>
    </location>
</feature>
<keyword evidence="4" id="KW-0547">Nucleotide-binding</keyword>
<evidence type="ECO:0000256" key="1">
    <source>
        <dbReference type="ARBA" id="ARBA00004236"/>
    </source>
</evidence>
<dbReference type="RefSeq" id="WP_086472393.1">
    <property type="nucleotide sequence ID" value="NZ_FXWJ01000001.1"/>
</dbReference>
<evidence type="ECO:0000313" key="11">
    <source>
        <dbReference type="Proteomes" id="UP000194464"/>
    </source>
</evidence>
<dbReference type="EMBL" id="FXWJ01000001">
    <property type="protein sequence ID" value="SMQ58028.1"/>
    <property type="molecule type" value="Genomic_DNA"/>
</dbReference>
<keyword evidence="7 8" id="KW-0472">Membrane</keyword>
<evidence type="ECO:0000256" key="3">
    <source>
        <dbReference type="ARBA" id="ARBA00022692"/>
    </source>
</evidence>
<name>A0ABY1R727_9MICO</name>
<evidence type="ECO:0000256" key="2">
    <source>
        <dbReference type="ARBA" id="ARBA00022475"/>
    </source>
</evidence>
<comment type="subcellular location">
    <subcellularLocation>
        <location evidence="1">Cell membrane</location>
    </subcellularLocation>
</comment>
<evidence type="ECO:0000313" key="10">
    <source>
        <dbReference type="EMBL" id="SMQ58028.1"/>
    </source>
</evidence>
<proteinExistence type="predicted"/>
<keyword evidence="11" id="KW-1185">Reference proteome</keyword>
<feature type="domain" description="Pycsar effector protein" evidence="9">
    <location>
        <begin position="19"/>
        <end position="170"/>
    </location>
</feature>
<dbReference type="Proteomes" id="UP000194464">
    <property type="component" value="Unassembled WGS sequence"/>
</dbReference>
<keyword evidence="3 8" id="KW-0812">Transmembrane</keyword>
<evidence type="ECO:0000256" key="7">
    <source>
        <dbReference type="ARBA" id="ARBA00023136"/>
    </source>
</evidence>
<feature type="transmembrane region" description="Helical" evidence="8">
    <location>
        <begin position="59"/>
        <end position="85"/>
    </location>
</feature>
<keyword evidence="2" id="KW-1003">Cell membrane</keyword>
<comment type="caution">
    <text evidence="10">The sequence shown here is derived from an EMBL/GenBank/DDBJ whole genome shotgun (WGS) entry which is preliminary data.</text>
</comment>
<evidence type="ECO:0000256" key="8">
    <source>
        <dbReference type="SAM" id="Phobius"/>
    </source>
</evidence>
<dbReference type="InterPro" id="IPR043760">
    <property type="entry name" value="PycTM_dom"/>
</dbReference>
<feature type="transmembrane region" description="Helical" evidence="8">
    <location>
        <begin position="35"/>
        <end position="53"/>
    </location>
</feature>
<sequence length="178" mass="18969">MRRRAAESVPSDWEHSKLAIQETGGWIKNADTKSTILAGSFGLSLTFAVPRLLEAIPNIVTVPFAFGLWVSSGVIFIAAALLTGYRIGNALLPRTSLGANLTNRFAWSSLAGMTPEHLPPRQMSGEDIRAEAWDQAASLARIAAAKYSSLQIALIAFCVYLAALLAMLIIQTAAAALA</sequence>
<protein>
    <recommendedName>
        <fullName evidence="9">Pycsar effector protein domain-containing protein</fullName>
    </recommendedName>
</protein>
<evidence type="ECO:0000259" key="9">
    <source>
        <dbReference type="Pfam" id="PF18967"/>
    </source>
</evidence>